<protein>
    <submittedName>
        <fullName evidence="1">Uncharacterized protein</fullName>
    </submittedName>
</protein>
<name>A0AAV7GEX0_DENCH</name>
<sequence length="252" mass="29490">MADLCLGYIIDLLTNAHVAAIISNRVWVVPIALSPSLHNSIFVVSLNFDGWDLTLWNIKEVEQWWIGQQRERFHYKSNAKISWEEFVETFGANARVLFKIDTREQDGDAVRSRVHNTFQLVNTLKEKCYMFLYGLRDSLRNPLVLFHISDFFELVKRDRLVENDLMSTHHFSISLKTLERRSLKKVQFSAITRRVRKDGWFSVVTRRVKKDDRFFAVTWRVKKDDGSLPHWVGGREFVNASPPCCGGKRRVT</sequence>
<dbReference type="EMBL" id="JAGFBR010000010">
    <property type="protein sequence ID" value="KAH0460304.1"/>
    <property type="molecule type" value="Genomic_DNA"/>
</dbReference>
<comment type="caution">
    <text evidence="1">The sequence shown here is derived from an EMBL/GenBank/DDBJ whole genome shotgun (WGS) entry which is preliminary data.</text>
</comment>
<proteinExistence type="predicted"/>
<evidence type="ECO:0000313" key="2">
    <source>
        <dbReference type="Proteomes" id="UP000775213"/>
    </source>
</evidence>
<reference evidence="1 2" key="1">
    <citation type="journal article" date="2021" name="Hortic Res">
        <title>Chromosome-scale assembly of the Dendrobium chrysotoxum genome enhances the understanding of orchid evolution.</title>
        <authorList>
            <person name="Zhang Y."/>
            <person name="Zhang G.Q."/>
            <person name="Zhang D."/>
            <person name="Liu X.D."/>
            <person name="Xu X.Y."/>
            <person name="Sun W.H."/>
            <person name="Yu X."/>
            <person name="Zhu X."/>
            <person name="Wang Z.W."/>
            <person name="Zhao X."/>
            <person name="Zhong W.Y."/>
            <person name="Chen H."/>
            <person name="Yin W.L."/>
            <person name="Huang T."/>
            <person name="Niu S.C."/>
            <person name="Liu Z.J."/>
        </authorList>
    </citation>
    <scope>NUCLEOTIDE SEQUENCE [LARGE SCALE GENOMIC DNA]</scope>
    <source>
        <strain evidence="1">Lindl</strain>
    </source>
</reference>
<evidence type="ECO:0000313" key="1">
    <source>
        <dbReference type="EMBL" id="KAH0460304.1"/>
    </source>
</evidence>
<gene>
    <name evidence="1" type="ORF">IEQ34_010967</name>
</gene>
<keyword evidence="2" id="KW-1185">Reference proteome</keyword>
<accession>A0AAV7GEX0</accession>
<dbReference type="AlphaFoldDB" id="A0AAV7GEX0"/>
<dbReference type="Proteomes" id="UP000775213">
    <property type="component" value="Unassembled WGS sequence"/>
</dbReference>
<organism evidence="1 2">
    <name type="scientific">Dendrobium chrysotoxum</name>
    <name type="common">Orchid</name>
    <dbReference type="NCBI Taxonomy" id="161865"/>
    <lineage>
        <taxon>Eukaryota</taxon>
        <taxon>Viridiplantae</taxon>
        <taxon>Streptophyta</taxon>
        <taxon>Embryophyta</taxon>
        <taxon>Tracheophyta</taxon>
        <taxon>Spermatophyta</taxon>
        <taxon>Magnoliopsida</taxon>
        <taxon>Liliopsida</taxon>
        <taxon>Asparagales</taxon>
        <taxon>Orchidaceae</taxon>
        <taxon>Epidendroideae</taxon>
        <taxon>Malaxideae</taxon>
        <taxon>Dendrobiinae</taxon>
        <taxon>Dendrobium</taxon>
    </lineage>
</organism>